<sequence>MLMVHASADVDTDKPERYGKQLASHLGRKCAVADEDGGIRITLPADRGSGSCLLVYRPGVLELRAEAENAEVLESVRDVIGRHLERFGQRDQLVVNWRNS</sequence>
<organism evidence="1 2">
    <name type="scientific">Saccharopolyspora taberi</name>
    <dbReference type="NCBI Taxonomy" id="60895"/>
    <lineage>
        <taxon>Bacteria</taxon>
        <taxon>Bacillati</taxon>
        <taxon>Actinomycetota</taxon>
        <taxon>Actinomycetes</taxon>
        <taxon>Pseudonocardiales</taxon>
        <taxon>Pseudonocardiaceae</taxon>
        <taxon>Saccharopolyspora</taxon>
    </lineage>
</organism>
<dbReference type="EMBL" id="BAAAUX010000043">
    <property type="protein sequence ID" value="GAA2820888.1"/>
    <property type="molecule type" value="Genomic_DNA"/>
</dbReference>
<reference evidence="1 2" key="1">
    <citation type="journal article" date="2019" name="Int. J. Syst. Evol. Microbiol.">
        <title>The Global Catalogue of Microorganisms (GCM) 10K type strain sequencing project: providing services to taxonomists for standard genome sequencing and annotation.</title>
        <authorList>
            <consortium name="The Broad Institute Genomics Platform"/>
            <consortium name="The Broad Institute Genome Sequencing Center for Infectious Disease"/>
            <person name="Wu L."/>
            <person name="Ma J."/>
        </authorList>
    </citation>
    <scope>NUCLEOTIDE SEQUENCE [LARGE SCALE GENOMIC DNA]</scope>
    <source>
        <strain evidence="1 2">JCM 9383</strain>
    </source>
</reference>
<evidence type="ECO:0000313" key="1">
    <source>
        <dbReference type="EMBL" id="GAA2820888.1"/>
    </source>
</evidence>
<evidence type="ECO:0000313" key="2">
    <source>
        <dbReference type="Proteomes" id="UP001500979"/>
    </source>
</evidence>
<comment type="caution">
    <text evidence="1">The sequence shown here is derived from an EMBL/GenBank/DDBJ whole genome shotgun (WGS) entry which is preliminary data.</text>
</comment>
<proteinExistence type="predicted"/>
<name>A0ABN3VP87_9PSEU</name>
<protein>
    <submittedName>
        <fullName evidence="1">DUF2218 domain-containing protein</fullName>
    </submittedName>
</protein>
<accession>A0ABN3VP87</accession>
<gene>
    <name evidence="1" type="ORF">GCM10010470_65200</name>
</gene>
<keyword evidence="2" id="KW-1185">Reference proteome</keyword>
<dbReference type="InterPro" id="IPR014543">
    <property type="entry name" value="UCP028291"/>
</dbReference>
<dbReference type="Pfam" id="PF09981">
    <property type="entry name" value="DUF2218"/>
    <property type="match status" value="1"/>
</dbReference>
<dbReference type="RefSeq" id="WP_344686234.1">
    <property type="nucleotide sequence ID" value="NZ_BAAAUX010000043.1"/>
</dbReference>
<dbReference type="Gene3D" id="3.30.310.50">
    <property type="entry name" value="Alpha-D-phosphohexomutase, C-terminal domain"/>
    <property type="match status" value="1"/>
</dbReference>
<dbReference type="Proteomes" id="UP001500979">
    <property type="component" value="Unassembled WGS sequence"/>
</dbReference>